<protein>
    <submittedName>
        <fullName evidence="1">Uncharacterized protein</fullName>
    </submittedName>
</protein>
<sequence length="34" mass="3694">MRATFNALYWSVDGGLMMTLRTSVAVSGAKEQTT</sequence>
<dbReference type="EnsemblMetazoa" id="Aqu2.1.34559_001">
    <property type="protein sequence ID" value="Aqu2.1.34559_001"/>
    <property type="gene ID" value="Aqu2.1.34559"/>
</dbReference>
<dbReference type="InParanoid" id="A0A1X7V430"/>
<dbReference type="AlphaFoldDB" id="A0A1X7V430"/>
<name>A0A1X7V430_AMPQE</name>
<accession>A0A1X7V430</accession>
<reference evidence="1" key="1">
    <citation type="submission" date="2017-05" db="UniProtKB">
        <authorList>
            <consortium name="EnsemblMetazoa"/>
        </authorList>
    </citation>
    <scope>IDENTIFICATION</scope>
</reference>
<evidence type="ECO:0000313" key="1">
    <source>
        <dbReference type="EnsemblMetazoa" id="Aqu2.1.34559_001"/>
    </source>
</evidence>
<organism evidence="1">
    <name type="scientific">Amphimedon queenslandica</name>
    <name type="common">Sponge</name>
    <dbReference type="NCBI Taxonomy" id="400682"/>
    <lineage>
        <taxon>Eukaryota</taxon>
        <taxon>Metazoa</taxon>
        <taxon>Porifera</taxon>
        <taxon>Demospongiae</taxon>
        <taxon>Heteroscleromorpha</taxon>
        <taxon>Haplosclerida</taxon>
        <taxon>Niphatidae</taxon>
        <taxon>Amphimedon</taxon>
    </lineage>
</organism>
<proteinExistence type="predicted"/>